<evidence type="ECO:0000313" key="1">
    <source>
        <dbReference type="EMBL" id="QIP09936.1"/>
    </source>
</evidence>
<name>A0A6G9AC79_9BRAD</name>
<organism evidence="1 2">
    <name type="scientific">Bradyrhizobium symbiodeficiens</name>
    <dbReference type="NCBI Taxonomy" id="1404367"/>
    <lineage>
        <taxon>Bacteria</taxon>
        <taxon>Pseudomonadati</taxon>
        <taxon>Pseudomonadota</taxon>
        <taxon>Alphaproteobacteria</taxon>
        <taxon>Hyphomicrobiales</taxon>
        <taxon>Nitrobacteraceae</taxon>
        <taxon>Bradyrhizobium</taxon>
    </lineage>
</organism>
<dbReference type="EMBL" id="CP050066">
    <property type="protein sequence ID" value="QIP09936.1"/>
    <property type="molecule type" value="Genomic_DNA"/>
</dbReference>
<accession>A0A6G9AC79</accession>
<evidence type="ECO:0000313" key="2">
    <source>
        <dbReference type="Proteomes" id="UP000500895"/>
    </source>
</evidence>
<proteinExistence type="predicted"/>
<dbReference type="Proteomes" id="UP000500895">
    <property type="component" value="Chromosome"/>
</dbReference>
<sequence length="98" mass="10343">MLPTAALPECAGKSRPGYRALIRGWLRAPQGASGSYGAIRKAGDAVMTPCKIAQTPNGYIILANQALVIASRQIVNGALLEAVQHDLKLGQREVAPHL</sequence>
<dbReference type="RefSeq" id="WP_166469415.1">
    <property type="nucleotide sequence ID" value="NZ_CP050066.2"/>
</dbReference>
<gene>
    <name evidence="1" type="ORF">HAV00_28505</name>
</gene>
<dbReference type="AlphaFoldDB" id="A0A6G9AC79"/>
<protein>
    <submittedName>
        <fullName evidence="1">Uncharacterized protein</fullName>
    </submittedName>
</protein>
<reference evidence="1 2" key="1">
    <citation type="journal article" date="2020" name="Int. J. Syst. Evol. Microbiol.">
        <title>Description and complete genome sequences of Bradyrhizobium symbiodeficiens sp. nov., a non-symbiotic bacterium associated with legumes native to Canada.</title>
        <authorList>
            <person name="Bromfield E.S.P."/>
            <person name="Cloutier S."/>
            <person name="Nguyen H.D.T."/>
        </authorList>
    </citation>
    <scope>NUCLEOTIDE SEQUENCE [LARGE SCALE GENOMIC DNA]</scope>
    <source>
        <strain evidence="1 2">101S1MB</strain>
    </source>
</reference>